<reference evidence="1 2" key="1">
    <citation type="submission" date="2012-10" db="EMBL/GenBank/DDBJ databases">
        <authorList>
            <person name="Harkins D.M."/>
            <person name="Durkin A.S."/>
            <person name="Brinkac L.M."/>
            <person name="Selengut J.D."/>
            <person name="Sanka R."/>
            <person name="DePew J."/>
            <person name="Purushe J."/>
            <person name="Peacock S.J."/>
            <person name="Thaipadungpanit J."/>
            <person name="Wuthiekanun V.W."/>
            <person name="Day N.P."/>
            <person name="Vinetz J.M."/>
            <person name="Sutton G.G."/>
            <person name="Nelson W.C."/>
            <person name="Fouts D.E."/>
        </authorList>
    </citation>
    <scope>NUCLEOTIDE SEQUENCE [LARGE SCALE GENOMIC DNA]</scope>
    <source>
        <strain evidence="1 2">H1</strain>
    </source>
</reference>
<proteinExistence type="predicted"/>
<gene>
    <name evidence="1" type="ORF">LEP1GSC081_1267</name>
</gene>
<dbReference type="AlphaFoldDB" id="A0A0E2B6I4"/>
<evidence type="ECO:0000313" key="1">
    <source>
        <dbReference type="EMBL" id="EKO16908.1"/>
    </source>
</evidence>
<sequence length="66" mass="7664">MSDEDPLFQIFLGIDSETDRLPVGNERSLWNPEALIERDKEIHEMEINFESEARIAAEALRSKFGR</sequence>
<name>A0A0E2B6I4_9LEPT</name>
<dbReference type="RefSeq" id="WP_004764616.1">
    <property type="nucleotide sequence ID" value="NZ_AHMY02000019.1"/>
</dbReference>
<dbReference type="EMBL" id="AHMY02000019">
    <property type="protein sequence ID" value="EKO16908.1"/>
    <property type="molecule type" value="Genomic_DNA"/>
</dbReference>
<accession>A0A0E2B6I4</accession>
<dbReference type="Proteomes" id="UP000006253">
    <property type="component" value="Unassembled WGS sequence"/>
</dbReference>
<protein>
    <submittedName>
        <fullName evidence="1">Uncharacterized protein</fullName>
    </submittedName>
</protein>
<evidence type="ECO:0000313" key="2">
    <source>
        <dbReference type="Proteomes" id="UP000006253"/>
    </source>
</evidence>
<comment type="caution">
    <text evidence="1">The sequence shown here is derived from an EMBL/GenBank/DDBJ whole genome shotgun (WGS) entry which is preliminary data.</text>
</comment>
<organism evidence="1 2">
    <name type="scientific">Leptospira kirschneri str. H1</name>
    <dbReference type="NCBI Taxonomy" id="1049966"/>
    <lineage>
        <taxon>Bacteria</taxon>
        <taxon>Pseudomonadati</taxon>
        <taxon>Spirochaetota</taxon>
        <taxon>Spirochaetia</taxon>
        <taxon>Leptospirales</taxon>
        <taxon>Leptospiraceae</taxon>
        <taxon>Leptospira</taxon>
    </lineage>
</organism>